<comment type="caution">
    <text evidence="9">The sequence shown here is derived from an EMBL/GenBank/DDBJ whole genome shotgun (WGS) entry which is preliminary data.</text>
</comment>
<keyword evidence="10" id="KW-1185">Reference proteome</keyword>
<keyword evidence="5 6" id="KW-0408">Iron</keyword>
<protein>
    <submittedName>
        <fullName evidence="9">Cytochrome c553</fullName>
    </submittedName>
</protein>
<dbReference type="PROSITE" id="PS51007">
    <property type="entry name" value="CYTC"/>
    <property type="match status" value="3"/>
</dbReference>
<dbReference type="SUPFAM" id="SSF46626">
    <property type="entry name" value="Cytochrome c"/>
    <property type="match status" value="3"/>
</dbReference>
<dbReference type="Gene3D" id="1.10.760.10">
    <property type="entry name" value="Cytochrome c-like domain"/>
    <property type="match status" value="3"/>
</dbReference>
<keyword evidence="7" id="KW-0472">Membrane</keyword>
<gene>
    <name evidence="9" type="ORF">ABID26_003924</name>
</gene>
<evidence type="ECO:0000256" key="2">
    <source>
        <dbReference type="ARBA" id="ARBA00022617"/>
    </source>
</evidence>
<accession>A0ABV2HV74</accession>
<keyword evidence="2 6" id="KW-0349">Heme</keyword>
<evidence type="ECO:0000313" key="10">
    <source>
        <dbReference type="Proteomes" id="UP001549036"/>
    </source>
</evidence>
<dbReference type="InterPro" id="IPR009056">
    <property type="entry name" value="Cyt_c-like_dom"/>
</dbReference>
<dbReference type="PANTHER" id="PTHR33751">
    <property type="entry name" value="CBB3-TYPE CYTOCHROME C OXIDASE SUBUNIT FIXP"/>
    <property type="match status" value="1"/>
</dbReference>
<dbReference type="Pfam" id="PF00034">
    <property type="entry name" value="Cytochrom_C"/>
    <property type="match status" value="1"/>
</dbReference>
<sequence length="370" mass="40194">MEDDVSRIKDQPIMVRLKHVVIGAIGLPVVILLGAWIGFFNVGASSGHWKVTAWFLQLAMRSAVRTYALAVDAPKVLDRRGLPAAAGHFARGCAVCHGAPGELRSPAVLRMLPQPPDLALTAGDWTDAQLFRIVKHGIRFTGMPAWPARDRDDEVWAMVAFLRELPKLDAKGFRQLAFGAREATGNEAQPSAPDTLTDCTRCHGSDGEGRGGLVPVLAGQKEAYLFASLQSFAKGDRTSGFMALPVTGLARDEMAALARHFAAQPPIPVDRDQIPAEVVQKGQQIAEAGIPERNVPACSGCHIGSDKNPVYPRLDGQHAAYLEQQLKLFRSESRGGTPFWRIMATAAQRLTDEDIRALSAYFSKRTESPQ</sequence>
<feature type="domain" description="Cytochrome c" evidence="8">
    <location>
        <begin position="180"/>
        <end position="265"/>
    </location>
</feature>
<evidence type="ECO:0000256" key="5">
    <source>
        <dbReference type="ARBA" id="ARBA00023004"/>
    </source>
</evidence>
<dbReference type="InterPro" id="IPR050597">
    <property type="entry name" value="Cytochrome_c_Oxidase_Subunit"/>
</dbReference>
<keyword evidence="1" id="KW-0813">Transport</keyword>
<evidence type="ECO:0000256" key="4">
    <source>
        <dbReference type="ARBA" id="ARBA00022982"/>
    </source>
</evidence>
<evidence type="ECO:0000256" key="6">
    <source>
        <dbReference type="PROSITE-ProRule" id="PRU00433"/>
    </source>
</evidence>
<keyword evidence="7" id="KW-0812">Transmembrane</keyword>
<feature type="domain" description="Cytochrome c" evidence="8">
    <location>
        <begin position="68"/>
        <end position="166"/>
    </location>
</feature>
<dbReference type="PANTHER" id="PTHR33751:SF9">
    <property type="entry name" value="CYTOCHROME C4"/>
    <property type="match status" value="1"/>
</dbReference>
<evidence type="ECO:0000259" key="8">
    <source>
        <dbReference type="PROSITE" id="PS51007"/>
    </source>
</evidence>
<evidence type="ECO:0000256" key="3">
    <source>
        <dbReference type="ARBA" id="ARBA00022723"/>
    </source>
</evidence>
<dbReference type="RefSeq" id="WP_354416050.1">
    <property type="nucleotide sequence ID" value="NZ_JBEPLM010000007.1"/>
</dbReference>
<organism evidence="9 10">
    <name type="scientific">Mesorhizobium shonense</name>
    <dbReference type="NCBI Taxonomy" id="1209948"/>
    <lineage>
        <taxon>Bacteria</taxon>
        <taxon>Pseudomonadati</taxon>
        <taxon>Pseudomonadota</taxon>
        <taxon>Alphaproteobacteria</taxon>
        <taxon>Hyphomicrobiales</taxon>
        <taxon>Phyllobacteriaceae</taxon>
        <taxon>Mesorhizobium</taxon>
    </lineage>
</organism>
<evidence type="ECO:0000313" key="9">
    <source>
        <dbReference type="EMBL" id="MET3594516.1"/>
    </source>
</evidence>
<dbReference type="Pfam" id="PF13442">
    <property type="entry name" value="Cytochrome_CBB3"/>
    <property type="match status" value="1"/>
</dbReference>
<keyword evidence="3 6" id="KW-0479">Metal-binding</keyword>
<feature type="domain" description="Cytochrome c" evidence="8">
    <location>
        <begin position="277"/>
        <end position="366"/>
    </location>
</feature>
<dbReference type="EMBL" id="JBEPLM010000007">
    <property type="protein sequence ID" value="MET3594516.1"/>
    <property type="molecule type" value="Genomic_DNA"/>
</dbReference>
<reference evidence="9 10" key="1">
    <citation type="submission" date="2024-06" db="EMBL/GenBank/DDBJ databases">
        <title>Genomic Encyclopedia of Type Strains, Phase IV (KMG-IV): sequencing the most valuable type-strain genomes for metagenomic binning, comparative biology and taxonomic classification.</title>
        <authorList>
            <person name="Goeker M."/>
        </authorList>
    </citation>
    <scope>NUCLEOTIDE SEQUENCE [LARGE SCALE GENOMIC DNA]</scope>
    <source>
        <strain evidence="9 10">DSM 29846</strain>
    </source>
</reference>
<keyword evidence="4" id="KW-0249">Electron transport</keyword>
<evidence type="ECO:0000256" key="1">
    <source>
        <dbReference type="ARBA" id="ARBA00022448"/>
    </source>
</evidence>
<dbReference type="Proteomes" id="UP001549036">
    <property type="component" value="Unassembled WGS sequence"/>
</dbReference>
<evidence type="ECO:0000256" key="7">
    <source>
        <dbReference type="SAM" id="Phobius"/>
    </source>
</evidence>
<name>A0ABV2HV74_9HYPH</name>
<keyword evidence="7" id="KW-1133">Transmembrane helix</keyword>
<feature type="transmembrane region" description="Helical" evidence="7">
    <location>
        <begin position="20"/>
        <end position="39"/>
    </location>
</feature>
<dbReference type="InterPro" id="IPR036909">
    <property type="entry name" value="Cyt_c-like_dom_sf"/>
</dbReference>
<proteinExistence type="predicted"/>